<evidence type="ECO:0000313" key="2">
    <source>
        <dbReference type="EMBL" id="SET08782.1"/>
    </source>
</evidence>
<feature type="non-terminal residue" evidence="2">
    <location>
        <position position="90"/>
    </location>
</feature>
<dbReference type="Proteomes" id="UP000243819">
    <property type="component" value="Unassembled WGS sequence"/>
</dbReference>
<accession>A0A1I0BQ79</accession>
<evidence type="ECO:0000313" key="3">
    <source>
        <dbReference type="Proteomes" id="UP000243819"/>
    </source>
</evidence>
<feature type="domain" description="Transposase zinc-binding" evidence="1">
    <location>
        <begin position="9"/>
        <end position="90"/>
    </location>
</feature>
<evidence type="ECO:0000259" key="1">
    <source>
        <dbReference type="Pfam" id="PF14319"/>
    </source>
</evidence>
<name>A0A1I0BQ79_9FIRM</name>
<dbReference type="Pfam" id="PF14319">
    <property type="entry name" value="Zn_Tnp_IS91"/>
    <property type="match status" value="1"/>
</dbReference>
<proteinExistence type="predicted"/>
<reference evidence="3" key="1">
    <citation type="submission" date="2016-10" db="EMBL/GenBank/DDBJ databases">
        <authorList>
            <person name="Varghese N."/>
            <person name="Submissions S."/>
        </authorList>
    </citation>
    <scope>NUCLEOTIDE SEQUENCE [LARGE SCALE GENOMIC DNA]</scope>
    <source>
        <strain evidence="3">DSM 13577</strain>
    </source>
</reference>
<organism evidence="2 3">
    <name type="scientific">Anaerobranca gottschalkii DSM 13577</name>
    <dbReference type="NCBI Taxonomy" id="1120990"/>
    <lineage>
        <taxon>Bacteria</taxon>
        <taxon>Bacillati</taxon>
        <taxon>Bacillota</taxon>
        <taxon>Clostridia</taxon>
        <taxon>Eubacteriales</taxon>
        <taxon>Proteinivoracaceae</taxon>
        <taxon>Anaerobranca</taxon>
    </lineage>
</organism>
<keyword evidence="3" id="KW-1185">Reference proteome</keyword>
<protein>
    <submittedName>
        <fullName evidence="2">Transposase zinc-binding domain-containing protein</fullName>
    </submittedName>
</protein>
<gene>
    <name evidence="2" type="ORF">SAMN03080614_104516</name>
</gene>
<dbReference type="STRING" id="1120990.SAMN03080614_104516"/>
<dbReference type="AlphaFoldDB" id="A0A1I0BQ79"/>
<dbReference type="InterPro" id="IPR026889">
    <property type="entry name" value="Zn_Tnp"/>
</dbReference>
<sequence>MATGIIKQIFEDKWGEFKEKYPIRPTVLSEVKKMLTCKDMSEGYSKFCCPTCNEVRYVGFTCKSRFCTSCGRKATEQWVEKLSKELFEVP</sequence>
<dbReference type="EMBL" id="FOIF01000045">
    <property type="protein sequence ID" value="SET08782.1"/>
    <property type="molecule type" value="Genomic_DNA"/>
</dbReference>
<dbReference type="RefSeq" id="WP_177159765.1">
    <property type="nucleotide sequence ID" value="NZ_FOIF01000045.1"/>
</dbReference>